<dbReference type="PROSITE" id="PS51071">
    <property type="entry name" value="HTH_RPIR"/>
    <property type="match status" value="1"/>
</dbReference>
<gene>
    <name evidence="2" type="ORF">NE542_15100</name>
</gene>
<protein>
    <submittedName>
        <fullName evidence="2">MurR/RpiR family transcriptional regulator</fullName>
    </submittedName>
</protein>
<dbReference type="RefSeq" id="WP_117562673.1">
    <property type="nucleotide sequence ID" value="NZ_JAJDKX010000046.1"/>
</dbReference>
<dbReference type="SUPFAM" id="SSF46689">
    <property type="entry name" value="Homeodomain-like"/>
    <property type="match status" value="1"/>
</dbReference>
<sequence length="266" mass="30576">MHTQGQVLARLLRIVNGQLKKDANYDIALNILTHYSEITSYTINDLADKCFVSTASISRFIRLLGFNSFVDFKVACQNTLKISQTDYSLETSKAQKEDVEPIFANYTKHVTDNIEYVFKNLDYSQLNRICETMKSCDEILFLGLEFSTILGQHFQNRMALMNKYIKLGISCEEQLELAKSMKPNGVVVIATVEGGYFYRNNDIVDELINKNAYIIVLTMNNNMKIMKDVKEIVLCSKGNSDTEGRISLLYCIEIIIMYYFINYSHF</sequence>
<dbReference type="Proteomes" id="UP001204814">
    <property type="component" value="Unassembled WGS sequence"/>
</dbReference>
<evidence type="ECO:0000313" key="2">
    <source>
        <dbReference type="EMBL" id="MCQ5063143.1"/>
    </source>
</evidence>
<dbReference type="GO" id="GO:1901135">
    <property type="term" value="P:carbohydrate derivative metabolic process"/>
    <property type="evidence" value="ECO:0007669"/>
    <property type="project" value="InterPro"/>
</dbReference>
<evidence type="ECO:0000313" key="3">
    <source>
        <dbReference type="Proteomes" id="UP001204814"/>
    </source>
</evidence>
<dbReference type="EMBL" id="JANGBO010000028">
    <property type="protein sequence ID" value="MCQ5063143.1"/>
    <property type="molecule type" value="Genomic_DNA"/>
</dbReference>
<name>A0AAP2UI50_9FIRM</name>
<dbReference type="PANTHER" id="PTHR30514">
    <property type="entry name" value="GLUCOKINASE"/>
    <property type="match status" value="1"/>
</dbReference>
<dbReference type="GO" id="GO:0097367">
    <property type="term" value="F:carbohydrate derivative binding"/>
    <property type="evidence" value="ECO:0007669"/>
    <property type="project" value="InterPro"/>
</dbReference>
<dbReference type="Gene3D" id="1.10.10.10">
    <property type="entry name" value="Winged helix-like DNA-binding domain superfamily/Winged helix DNA-binding domain"/>
    <property type="match status" value="1"/>
</dbReference>
<dbReference type="Gene3D" id="3.40.50.10490">
    <property type="entry name" value="Glucose-6-phosphate isomerase like protein, domain 1"/>
    <property type="match status" value="1"/>
</dbReference>
<accession>A0AAP2UI50</accession>
<dbReference type="InterPro" id="IPR000281">
    <property type="entry name" value="HTH_RpiR"/>
</dbReference>
<dbReference type="InterPro" id="IPR046348">
    <property type="entry name" value="SIS_dom_sf"/>
</dbReference>
<feature type="domain" description="HTH rpiR-type" evidence="1">
    <location>
        <begin position="7"/>
        <end position="83"/>
    </location>
</feature>
<dbReference type="GO" id="GO:0003677">
    <property type="term" value="F:DNA binding"/>
    <property type="evidence" value="ECO:0007669"/>
    <property type="project" value="InterPro"/>
</dbReference>
<evidence type="ECO:0000259" key="1">
    <source>
        <dbReference type="PROSITE" id="PS51071"/>
    </source>
</evidence>
<proteinExistence type="predicted"/>
<dbReference type="Pfam" id="PF01418">
    <property type="entry name" value="HTH_6"/>
    <property type="match status" value="1"/>
</dbReference>
<organism evidence="2 3">
    <name type="scientific">Faecalibacillus intestinalis</name>
    <dbReference type="NCBI Taxonomy" id="1982626"/>
    <lineage>
        <taxon>Bacteria</taxon>
        <taxon>Bacillati</taxon>
        <taxon>Bacillota</taxon>
        <taxon>Erysipelotrichia</taxon>
        <taxon>Erysipelotrichales</taxon>
        <taxon>Coprobacillaceae</taxon>
        <taxon>Faecalibacillus</taxon>
    </lineage>
</organism>
<dbReference type="InterPro" id="IPR009057">
    <property type="entry name" value="Homeodomain-like_sf"/>
</dbReference>
<reference evidence="2" key="1">
    <citation type="submission" date="2022-06" db="EMBL/GenBank/DDBJ databases">
        <title>Isolation of gut microbiota from human fecal samples.</title>
        <authorList>
            <person name="Pamer E.G."/>
            <person name="Barat B."/>
            <person name="Waligurski E."/>
            <person name="Medina S."/>
            <person name="Paddock L."/>
            <person name="Mostad J."/>
        </authorList>
    </citation>
    <scope>NUCLEOTIDE SEQUENCE</scope>
    <source>
        <strain evidence="2">DFI.6.24</strain>
    </source>
</reference>
<comment type="caution">
    <text evidence="2">The sequence shown here is derived from an EMBL/GenBank/DDBJ whole genome shotgun (WGS) entry which is preliminary data.</text>
</comment>
<dbReference type="AlphaFoldDB" id="A0AAP2UI50"/>
<dbReference type="InterPro" id="IPR036388">
    <property type="entry name" value="WH-like_DNA-bd_sf"/>
</dbReference>
<dbReference type="PANTHER" id="PTHR30514:SF1">
    <property type="entry name" value="HTH-TYPE TRANSCRIPTIONAL REGULATOR HEXR-RELATED"/>
    <property type="match status" value="1"/>
</dbReference>
<dbReference type="InterPro" id="IPR047640">
    <property type="entry name" value="RpiR-like"/>
</dbReference>
<dbReference type="SUPFAM" id="SSF53697">
    <property type="entry name" value="SIS domain"/>
    <property type="match status" value="1"/>
</dbReference>
<dbReference type="GO" id="GO:0003700">
    <property type="term" value="F:DNA-binding transcription factor activity"/>
    <property type="evidence" value="ECO:0007669"/>
    <property type="project" value="InterPro"/>
</dbReference>